<evidence type="ECO:0000313" key="1">
    <source>
        <dbReference type="EMBL" id="WPK27559.1"/>
    </source>
</evidence>
<dbReference type="KEGG" id="asau:88176012"/>
<dbReference type="Proteomes" id="UP001338582">
    <property type="component" value="Chromosome 7"/>
</dbReference>
<name>A0AAX4HGU5_9ASCO</name>
<protein>
    <submittedName>
        <fullName evidence="1">Uncharacterized protein</fullName>
    </submittedName>
</protein>
<proteinExistence type="predicted"/>
<accession>A0AAX4HGU5</accession>
<sequence length="237" mass="26837">MSLMEDETLRMFFDPNLNPVEFVDALFLSVTKAGDKYTPSSVKKANSMTQELMTRLDYGTSEIVTELATKLEQLRKLTGSVKSSDISHSEITTSATVESKRLEYYADVLRHSVETLSEKVEQTHAQMAPKLDSVPLETLSQLKVVDDNLSSTSKLLLNIRRTIGNVDKGAITLEKFQEQLMALQETIKSRLRDGSAEEREEMMNTIAEMKSWTPLFLPFSHFGPVYTKFINRIESDI</sequence>
<dbReference type="AlphaFoldDB" id="A0AAX4HGU5"/>
<dbReference type="EMBL" id="CP138900">
    <property type="protein sequence ID" value="WPK27559.1"/>
    <property type="molecule type" value="Genomic_DNA"/>
</dbReference>
<dbReference type="Gene3D" id="6.10.250.2790">
    <property type="match status" value="1"/>
</dbReference>
<evidence type="ECO:0000313" key="2">
    <source>
        <dbReference type="Proteomes" id="UP001338582"/>
    </source>
</evidence>
<reference evidence="1 2" key="1">
    <citation type="submission" date="2023-10" db="EMBL/GenBank/DDBJ databases">
        <title>Draft Genome Sequence of Candida saopaulonensis from a very Premature Infant with Sepsis.</title>
        <authorList>
            <person name="Ning Y."/>
            <person name="Dai R."/>
            <person name="Xiao M."/>
            <person name="Xu Y."/>
            <person name="Yan Q."/>
            <person name="Zhang L."/>
        </authorList>
    </citation>
    <scope>NUCLEOTIDE SEQUENCE [LARGE SCALE GENOMIC DNA]</scope>
    <source>
        <strain evidence="1 2">19XY460</strain>
    </source>
</reference>
<keyword evidence="2" id="KW-1185">Reference proteome</keyword>
<dbReference type="GeneID" id="88176012"/>
<organism evidence="1 2">
    <name type="scientific">Australozyma saopauloensis</name>
    <dbReference type="NCBI Taxonomy" id="291208"/>
    <lineage>
        <taxon>Eukaryota</taxon>
        <taxon>Fungi</taxon>
        <taxon>Dikarya</taxon>
        <taxon>Ascomycota</taxon>
        <taxon>Saccharomycotina</taxon>
        <taxon>Pichiomycetes</taxon>
        <taxon>Metschnikowiaceae</taxon>
        <taxon>Australozyma</taxon>
    </lineage>
</organism>
<dbReference type="RefSeq" id="XP_062879937.1">
    <property type="nucleotide sequence ID" value="XM_063023867.1"/>
</dbReference>
<gene>
    <name evidence="1" type="ORF">PUMCH_004952</name>
</gene>